<reference evidence="3" key="1">
    <citation type="submission" date="2022-11" db="EMBL/GenBank/DDBJ databases">
        <title>Centuries of genome instability and evolution in soft-shell clam transmissible cancer (bioRxiv).</title>
        <authorList>
            <person name="Hart S.F.M."/>
            <person name="Yonemitsu M.A."/>
            <person name="Giersch R.M."/>
            <person name="Beal B.F."/>
            <person name="Arriagada G."/>
            <person name="Davis B.W."/>
            <person name="Ostrander E.A."/>
            <person name="Goff S.P."/>
            <person name="Metzger M.J."/>
        </authorList>
    </citation>
    <scope>NUCLEOTIDE SEQUENCE</scope>
    <source>
        <strain evidence="3">MELC-2E11</strain>
        <tissue evidence="3">Siphon/mantle</tissue>
    </source>
</reference>
<feature type="domain" description="EGF-like" evidence="2">
    <location>
        <begin position="796"/>
        <end position="831"/>
    </location>
</feature>
<proteinExistence type="predicted"/>
<name>A0ABY7DQD9_MYAAR</name>
<dbReference type="PANTHER" id="PTHR24043:SF8">
    <property type="entry name" value="EGF-LIKE DOMAIN-CONTAINING PROTEIN"/>
    <property type="match status" value="1"/>
</dbReference>
<sequence>QAKFCRLDIPVTSGNTRPIVLCEVEIYGTEPDLIQRIYSEVEVTMGTAIKYAGINYTKMNAIDNKFSTSPDACGCCSGTDNDNWWHIDLGKKYLIQEIKIYGRTDGILEQNGPLVIKIGNDSSSLAAVQPISEGVKNSVLFQQPTIMRHLRVEKNTGQYMMICELKVFDKNCSRGHFGYSCLQENHCDSDYDMVTGHCLVCHAGWHGDACQQPCSFGKYGDQCMLNCSGHCLHNATCNHITGICTYGCEAGYNISDTRCRTECRGNTYGLNCSNSCGHCRNGHICDKMNGHCSNGCERGYNGSACKQTCSNGNFGYDCGARCHCSSAADTCNVFHGNCSNGCEYGWIGFNCTYDLNIIKPGQITASQSSTYKWCSADKSFDTKILHDATSEDNSLCAACSITNGTEEPWLKLDLGSEVLVDSVRVYGRNTIVEDGQSSFLSIYANNGSYLNENNWNYWTFLGVFNQSNFNDGLILHLDEPRLLRNIAVRKVTTIPAVMAVCEVKLYAKVCDSGNFGDKCSNECHCQDNITCNVVTGKCSSPRCLKGWKGEACNIKCSHGEYGENCLGSCNCFNAQNCSRDIGYCPGGKCEPGWKTPTCSQACDNGTFGHECHGKCHCFNNATCEPRSGRCPLQVCAPGWKGDNCSLQCDLQQFGQNCSSTCHCIIGTDCNKVDGLCSPPGKCEIGWRGDNCHKACGNGTFGHGCQGKCHCLNNATCEPRTGRCPLKVCAPGWKGYNCSLQCDLRQFGQNCSSTCHCINGTDCNKVDGLCSPPGKCEIGWRGDNCHKACGNGTFGHGCQGKCHCLNNATCEPRTGRCPLKVCAPGWKGDNCNLQCDLRQFGQNCSSTCHCINGTDCNKVDGLCSPPEKCDDGWRGDNCHKACGNGTFGHECQGKCHCLNNATCEPRTGRCPLQVCAPGWKGDNCSLRKGYDIFPPVQWSSTKKRNAIFDSLVRTVVQPVIVLMVPTVTRSTAFALHQESATMDGEETTVI</sequence>
<feature type="domain" description="EGF-like" evidence="2">
    <location>
        <begin position="610"/>
        <end position="645"/>
    </location>
</feature>
<feature type="domain" description="EGF-like" evidence="2">
    <location>
        <begin position="271"/>
        <end position="306"/>
    </location>
</feature>
<feature type="domain" description="EGF-like" evidence="2">
    <location>
        <begin position="842"/>
        <end position="878"/>
    </location>
</feature>
<feature type="non-terminal residue" evidence="3">
    <location>
        <position position="989"/>
    </location>
</feature>
<dbReference type="SMART" id="SM00181">
    <property type="entry name" value="EGF"/>
    <property type="match status" value="8"/>
</dbReference>
<accession>A0ABY7DQD9</accession>
<evidence type="ECO:0000313" key="4">
    <source>
        <dbReference type="Proteomes" id="UP001164746"/>
    </source>
</evidence>
<dbReference type="InterPro" id="IPR008979">
    <property type="entry name" value="Galactose-bd-like_sf"/>
</dbReference>
<dbReference type="Gene3D" id="2.170.300.10">
    <property type="entry name" value="Tie2 ligand-binding domain superfamily"/>
    <property type="match status" value="5"/>
</dbReference>
<dbReference type="EMBL" id="CP111014">
    <property type="protein sequence ID" value="WAQ98560.1"/>
    <property type="molecule type" value="Genomic_DNA"/>
</dbReference>
<dbReference type="Proteomes" id="UP001164746">
    <property type="component" value="Chromosome 3"/>
</dbReference>
<dbReference type="Gene3D" id="2.60.120.260">
    <property type="entry name" value="Galactose-binding domain-like"/>
    <property type="match status" value="2"/>
</dbReference>
<dbReference type="PANTHER" id="PTHR24043">
    <property type="entry name" value="SCAVENGER RECEPTOR CLASS F"/>
    <property type="match status" value="1"/>
</dbReference>
<protein>
    <submittedName>
        <fullName evidence="3">MEG11-like protein</fullName>
    </submittedName>
</protein>
<feature type="domain" description="EGF-like" evidence="2">
    <location>
        <begin position="889"/>
        <end position="924"/>
    </location>
</feature>
<feature type="domain" description="EGF-like" evidence="2">
    <location>
        <begin position="703"/>
        <end position="738"/>
    </location>
</feature>
<evidence type="ECO:0000256" key="1">
    <source>
        <dbReference type="ARBA" id="ARBA00022536"/>
    </source>
</evidence>
<feature type="domain" description="EGF-like" evidence="2">
    <location>
        <begin position="226"/>
        <end position="260"/>
    </location>
</feature>
<dbReference type="InterPro" id="IPR000742">
    <property type="entry name" value="EGF"/>
</dbReference>
<dbReference type="SUPFAM" id="SSF49785">
    <property type="entry name" value="Galactose-binding domain-like"/>
    <property type="match status" value="2"/>
</dbReference>
<gene>
    <name evidence="3" type="ORF">MAR_022933</name>
</gene>
<organism evidence="3 4">
    <name type="scientific">Mya arenaria</name>
    <name type="common">Soft-shell clam</name>
    <dbReference type="NCBI Taxonomy" id="6604"/>
    <lineage>
        <taxon>Eukaryota</taxon>
        <taxon>Metazoa</taxon>
        <taxon>Spiralia</taxon>
        <taxon>Lophotrochozoa</taxon>
        <taxon>Mollusca</taxon>
        <taxon>Bivalvia</taxon>
        <taxon>Autobranchia</taxon>
        <taxon>Heteroconchia</taxon>
        <taxon>Euheterodonta</taxon>
        <taxon>Imparidentia</taxon>
        <taxon>Neoheterodontei</taxon>
        <taxon>Myida</taxon>
        <taxon>Myoidea</taxon>
        <taxon>Myidae</taxon>
        <taxon>Mya</taxon>
    </lineage>
</organism>
<evidence type="ECO:0000259" key="2">
    <source>
        <dbReference type="SMART" id="SM00181"/>
    </source>
</evidence>
<keyword evidence="4" id="KW-1185">Reference proteome</keyword>
<evidence type="ECO:0000313" key="3">
    <source>
        <dbReference type="EMBL" id="WAQ98560.1"/>
    </source>
</evidence>
<dbReference type="InterPro" id="IPR042635">
    <property type="entry name" value="MEGF10/SREC1/2-like"/>
</dbReference>
<feature type="domain" description="EGF-like" evidence="2">
    <location>
        <begin position="171"/>
        <end position="211"/>
    </location>
</feature>
<keyword evidence="1" id="KW-0245">EGF-like domain</keyword>